<dbReference type="GO" id="GO:0003964">
    <property type="term" value="F:RNA-directed DNA polymerase activity"/>
    <property type="evidence" value="ECO:0007669"/>
    <property type="project" value="UniProtKB-KW"/>
</dbReference>
<keyword evidence="5" id="KW-0808">Transferase</keyword>
<dbReference type="GO" id="GO:0005739">
    <property type="term" value="C:mitochondrion"/>
    <property type="evidence" value="ECO:0007669"/>
    <property type="project" value="UniProtKB-SubCell"/>
</dbReference>
<gene>
    <name evidence="5" type="ORF">FACUT_11589</name>
</gene>
<dbReference type="OrthoDB" id="5096095at2759"/>
<evidence type="ECO:0000256" key="3">
    <source>
        <dbReference type="ARBA" id="ARBA00023268"/>
    </source>
</evidence>
<dbReference type="PANTHER" id="PTHR37984:SF5">
    <property type="entry name" value="PROTEIN NYNRIN-LIKE"/>
    <property type="match status" value="1"/>
</dbReference>
<keyword evidence="6" id="KW-1185">Reference proteome</keyword>
<feature type="domain" description="Reverse transcriptase/retrotransposon-derived protein RNase H-like" evidence="4">
    <location>
        <begin position="41"/>
        <end position="91"/>
    </location>
</feature>
<evidence type="ECO:0000313" key="6">
    <source>
        <dbReference type="Proteomes" id="UP000536711"/>
    </source>
</evidence>
<dbReference type="PANTHER" id="PTHR37984">
    <property type="entry name" value="PROTEIN CBG26694"/>
    <property type="match status" value="1"/>
</dbReference>
<evidence type="ECO:0000256" key="1">
    <source>
        <dbReference type="ARBA" id="ARBA00004173"/>
    </source>
</evidence>
<dbReference type="Gene3D" id="3.30.70.270">
    <property type="match status" value="1"/>
</dbReference>
<comment type="subcellular location">
    <subcellularLocation>
        <location evidence="1">Mitochondrion</location>
    </subcellularLocation>
</comment>
<dbReference type="EMBL" id="JAADJF010000389">
    <property type="protein sequence ID" value="KAF4419059.1"/>
    <property type="molecule type" value="Genomic_DNA"/>
</dbReference>
<name>A0A8H4JCQ9_9HYPO</name>
<proteinExistence type="predicted"/>
<evidence type="ECO:0000256" key="2">
    <source>
        <dbReference type="ARBA" id="ARBA00023128"/>
    </source>
</evidence>
<dbReference type="AlphaFoldDB" id="A0A8H4JCQ9"/>
<accession>A0A8H4JCQ9</accession>
<dbReference type="InterPro" id="IPR043128">
    <property type="entry name" value="Rev_trsase/Diguanyl_cyclase"/>
</dbReference>
<dbReference type="SUPFAM" id="SSF56672">
    <property type="entry name" value="DNA/RNA polymerases"/>
    <property type="match status" value="1"/>
</dbReference>
<comment type="caution">
    <text evidence="5">The sequence shown here is derived from an EMBL/GenBank/DDBJ whole genome shotgun (WGS) entry which is preliminary data.</text>
</comment>
<keyword evidence="2" id="KW-0496">Mitochondrion</keyword>
<dbReference type="Pfam" id="PF17919">
    <property type="entry name" value="RT_RNaseH_2"/>
    <property type="match status" value="1"/>
</dbReference>
<organism evidence="5 6">
    <name type="scientific">Fusarium acutatum</name>
    <dbReference type="NCBI Taxonomy" id="78861"/>
    <lineage>
        <taxon>Eukaryota</taxon>
        <taxon>Fungi</taxon>
        <taxon>Dikarya</taxon>
        <taxon>Ascomycota</taxon>
        <taxon>Pezizomycotina</taxon>
        <taxon>Sordariomycetes</taxon>
        <taxon>Hypocreomycetidae</taxon>
        <taxon>Hypocreales</taxon>
        <taxon>Nectriaceae</taxon>
        <taxon>Fusarium</taxon>
        <taxon>Fusarium fujikuroi species complex</taxon>
    </lineage>
</organism>
<evidence type="ECO:0000259" key="4">
    <source>
        <dbReference type="Pfam" id="PF17919"/>
    </source>
</evidence>
<evidence type="ECO:0000313" key="5">
    <source>
        <dbReference type="EMBL" id="KAF4419059.1"/>
    </source>
</evidence>
<dbReference type="Proteomes" id="UP000536711">
    <property type="component" value="Unassembled WGS sequence"/>
</dbReference>
<sequence>MQKEKISTIEDWKELKNIKENFSKIANPLTELTKKDATFEWNDKAQEAFNQLKQAILSEPVLAMFDPEKEIELETDASDFTLGGQIGQQDD</sequence>
<dbReference type="InterPro" id="IPR041577">
    <property type="entry name" value="RT_RNaseH_2"/>
</dbReference>
<reference evidence="5 6" key="1">
    <citation type="submission" date="2020-01" db="EMBL/GenBank/DDBJ databases">
        <title>Identification and distribution of gene clusters putatively required for synthesis of sphingolipid metabolism inhibitors in phylogenetically diverse species of the filamentous fungus Fusarium.</title>
        <authorList>
            <person name="Kim H.-S."/>
            <person name="Busman M."/>
            <person name="Brown D.W."/>
            <person name="Divon H."/>
            <person name="Uhlig S."/>
            <person name="Proctor R.H."/>
        </authorList>
    </citation>
    <scope>NUCLEOTIDE SEQUENCE [LARGE SCALE GENOMIC DNA]</scope>
    <source>
        <strain evidence="5 6">NRRL 13308</strain>
    </source>
</reference>
<keyword evidence="5" id="KW-0548">Nucleotidyltransferase</keyword>
<dbReference type="InterPro" id="IPR043502">
    <property type="entry name" value="DNA/RNA_pol_sf"/>
</dbReference>
<dbReference type="InterPro" id="IPR050951">
    <property type="entry name" value="Retrovirus_Pol_polyprotein"/>
</dbReference>
<protein>
    <submittedName>
        <fullName evidence="5">Reverse transcriptase domain</fullName>
    </submittedName>
</protein>
<keyword evidence="5" id="KW-0695">RNA-directed DNA polymerase</keyword>
<keyword evidence="3" id="KW-0511">Multifunctional enzyme</keyword>